<accession>A0A3Q9MZL4</accession>
<protein>
    <submittedName>
        <fullName evidence="2">Uncharacterized protein</fullName>
    </submittedName>
</protein>
<proteinExistence type="predicted"/>
<dbReference type="AlphaFoldDB" id="A0A3Q9MZL4"/>
<dbReference type="EMBL" id="CP034699">
    <property type="protein sequence ID" value="AZT44346.1"/>
    <property type="molecule type" value="Genomic_DNA"/>
</dbReference>
<keyword evidence="2" id="KW-0614">Plasmid</keyword>
<gene>
    <name evidence="2" type="ORF">EL007_24100</name>
    <name evidence="1" type="ORF">ELZ88_24865</name>
</gene>
<evidence type="ECO:0000313" key="1">
    <source>
        <dbReference type="EMBL" id="AZT39751.1"/>
    </source>
</evidence>
<sequence length="61" mass="7254">MDLKSLKIILEYFFIHPYCKCITQPELPEESRKLIHDELQRLKQTKSVYKSPGNITPETFD</sequence>
<geneLocation type="plasmid" evidence="1">
    <name>pRSE21</name>
</geneLocation>
<name>A0A3Q9MZL4_SALET</name>
<organism evidence="2">
    <name type="scientific">Salmonella enterica subsp. enterica serovar Karamoja</name>
    <dbReference type="NCBI Taxonomy" id="2500153"/>
    <lineage>
        <taxon>Bacteria</taxon>
        <taxon>Pseudomonadati</taxon>
        <taxon>Pseudomonadota</taxon>
        <taxon>Gammaproteobacteria</taxon>
        <taxon>Enterobacterales</taxon>
        <taxon>Enterobacteriaceae</taxon>
        <taxon>Salmonella</taxon>
    </lineage>
</organism>
<dbReference type="RefSeq" id="WP_168445587.1">
    <property type="nucleotide sequence ID" value="NZ_CP034699.1"/>
</dbReference>
<dbReference type="EMBL" id="CP034710">
    <property type="protein sequence ID" value="AZT39751.1"/>
    <property type="molecule type" value="Genomic_DNA"/>
</dbReference>
<geneLocation type="plasmid" evidence="2">
    <name>pRSE40</name>
</geneLocation>
<reference evidence="2" key="1">
    <citation type="submission" date="2018-12" db="EMBL/GenBank/DDBJ databases">
        <title>Complete genome sequences of twenty non-typhoidal Salmonella isolates from Rwanda.</title>
        <authorList>
            <person name="Byukusenge M."/>
            <person name="Li L."/>
            <person name="Subhashinie K."/>
            <person name="Nzayirambaho M."/>
            <person name="Kuchipudi S.V."/>
            <person name="Jayarao B.M."/>
        </authorList>
    </citation>
    <scope>NUCLEOTIDE SEQUENCE</scope>
    <source>
        <strain evidence="1">RSE21</strain>
        <strain evidence="2">RSE40</strain>
        <plasmid evidence="1">pRSE21</plasmid>
        <plasmid evidence="2">pRSE40</plasmid>
    </source>
</reference>
<evidence type="ECO:0000313" key="2">
    <source>
        <dbReference type="EMBL" id="AZT44346.1"/>
    </source>
</evidence>